<gene>
    <name evidence="1" type="ORF">PIB30_055234</name>
</gene>
<evidence type="ECO:0000313" key="2">
    <source>
        <dbReference type="Proteomes" id="UP001341840"/>
    </source>
</evidence>
<evidence type="ECO:0000313" key="1">
    <source>
        <dbReference type="EMBL" id="MED6160862.1"/>
    </source>
</evidence>
<keyword evidence="2" id="KW-1185">Reference proteome</keyword>
<accession>A0ABU6UHS6</accession>
<reference evidence="1 2" key="1">
    <citation type="journal article" date="2023" name="Plants (Basel)">
        <title>Bridging the Gap: Combining Genomics and Transcriptomics Approaches to Understand Stylosanthes scabra, an Orphan Legume from the Brazilian Caatinga.</title>
        <authorList>
            <person name="Ferreira-Neto J.R.C."/>
            <person name="da Silva M.D."/>
            <person name="Binneck E."/>
            <person name="de Melo N.F."/>
            <person name="da Silva R.H."/>
            <person name="de Melo A.L.T.M."/>
            <person name="Pandolfi V."/>
            <person name="Bustamante F.O."/>
            <person name="Brasileiro-Vidal A.C."/>
            <person name="Benko-Iseppon A.M."/>
        </authorList>
    </citation>
    <scope>NUCLEOTIDE SEQUENCE [LARGE SCALE GENOMIC DNA]</scope>
    <source>
        <tissue evidence="1">Leaves</tissue>
    </source>
</reference>
<feature type="non-terminal residue" evidence="1">
    <location>
        <position position="1"/>
    </location>
</feature>
<sequence>LVIPEPIHNPCLPEPKHQTISSSNRSLVKIHVWIGQESCSSSIKRRCCCAVDRHVKLRLDLQLVVEMKTKLAIHDEEVACDAWWTPLRFGSGPPSKGKAVVSDLTVVVSVATVSHGNRRLLL</sequence>
<protein>
    <submittedName>
        <fullName evidence="1">Uncharacterized protein</fullName>
    </submittedName>
</protein>
<comment type="caution">
    <text evidence="1">The sequence shown here is derived from an EMBL/GenBank/DDBJ whole genome shotgun (WGS) entry which is preliminary data.</text>
</comment>
<dbReference type="Proteomes" id="UP001341840">
    <property type="component" value="Unassembled WGS sequence"/>
</dbReference>
<name>A0ABU6UHS6_9FABA</name>
<dbReference type="EMBL" id="JASCZI010121257">
    <property type="protein sequence ID" value="MED6160862.1"/>
    <property type="molecule type" value="Genomic_DNA"/>
</dbReference>
<organism evidence="1 2">
    <name type="scientific">Stylosanthes scabra</name>
    <dbReference type="NCBI Taxonomy" id="79078"/>
    <lineage>
        <taxon>Eukaryota</taxon>
        <taxon>Viridiplantae</taxon>
        <taxon>Streptophyta</taxon>
        <taxon>Embryophyta</taxon>
        <taxon>Tracheophyta</taxon>
        <taxon>Spermatophyta</taxon>
        <taxon>Magnoliopsida</taxon>
        <taxon>eudicotyledons</taxon>
        <taxon>Gunneridae</taxon>
        <taxon>Pentapetalae</taxon>
        <taxon>rosids</taxon>
        <taxon>fabids</taxon>
        <taxon>Fabales</taxon>
        <taxon>Fabaceae</taxon>
        <taxon>Papilionoideae</taxon>
        <taxon>50 kb inversion clade</taxon>
        <taxon>dalbergioids sensu lato</taxon>
        <taxon>Dalbergieae</taxon>
        <taxon>Pterocarpus clade</taxon>
        <taxon>Stylosanthes</taxon>
    </lineage>
</organism>
<proteinExistence type="predicted"/>